<dbReference type="CDD" id="cd04742">
    <property type="entry name" value="NPD_FabD"/>
    <property type="match status" value="1"/>
</dbReference>
<dbReference type="InterPro" id="IPR016036">
    <property type="entry name" value="Malonyl_transacylase_ACP-bd"/>
</dbReference>
<feature type="region of interest" description="Disordered" evidence="5">
    <location>
        <begin position="315"/>
        <end position="345"/>
    </location>
</feature>
<protein>
    <recommendedName>
        <fullName evidence="1">[acyl-carrier-protein] S-malonyltransferase</fullName>
        <ecNumber evidence="1">2.3.1.39</ecNumber>
    </recommendedName>
</protein>
<dbReference type="InterPro" id="IPR001227">
    <property type="entry name" value="Ac_transferase_dom_sf"/>
</dbReference>
<dbReference type="InterPro" id="IPR049489">
    <property type="entry name" value="FabD-like_helical_ins"/>
</dbReference>
<dbReference type="GO" id="GO:0004314">
    <property type="term" value="F:[acyl-carrier-protein] S-malonyltransferase activity"/>
    <property type="evidence" value="ECO:0007669"/>
    <property type="project" value="UniProtKB-EC"/>
</dbReference>
<dbReference type="RefSeq" id="WP_207862010.1">
    <property type="nucleotide sequence ID" value="NZ_JAFREP010000030.1"/>
</dbReference>
<dbReference type="SUPFAM" id="SSF52151">
    <property type="entry name" value="FabD/lysophospholipase-like"/>
    <property type="match status" value="1"/>
</dbReference>
<name>A0A8J7QLM1_9BACT</name>
<dbReference type="InterPro" id="IPR014179">
    <property type="entry name" value="PfaD-like_TIM-barrel"/>
</dbReference>
<dbReference type="PANTHER" id="PTHR42681">
    <property type="entry name" value="MALONYL-COA-ACYL CARRIER PROTEIN TRANSACYLASE, MITOCHONDRIAL"/>
    <property type="match status" value="1"/>
</dbReference>
<comment type="caution">
    <text evidence="7">The sequence shown here is derived from an EMBL/GenBank/DDBJ whole genome shotgun (WGS) entry which is preliminary data.</text>
</comment>
<evidence type="ECO:0000313" key="8">
    <source>
        <dbReference type="Proteomes" id="UP000664417"/>
    </source>
</evidence>
<dbReference type="PANTHER" id="PTHR42681:SF1">
    <property type="entry name" value="MALONYL-COA-ACYL CARRIER PROTEIN TRANSACYLASE, MITOCHONDRIAL"/>
    <property type="match status" value="1"/>
</dbReference>
<evidence type="ECO:0000313" key="7">
    <source>
        <dbReference type="EMBL" id="MBO1322040.1"/>
    </source>
</evidence>
<keyword evidence="3 7" id="KW-0012">Acyltransferase</keyword>
<dbReference type="InterPro" id="IPR014043">
    <property type="entry name" value="Acyl_transferase_dom"/>
</dbReference>
<dbReference type="EMBL" id="JAFREP010000030">
    <property type="protein sequence ID" value="MBO1322040.1"/>
    <property type="molecule type" value="Genomic_DNA"/>
</dbReference>
<gene>
    <name evidence="7" type="primary">fabD</name>
    <name evidence="7" type="ORF">J3U88_26425</name>
</gene>
<evidence type="ECO:0000256" key="3">
    <source>
        <dbReference type="ARBA" id="ARBA00023315"/>
    </source>
</evidence>
<dbReference type="Pfam" id="PF03060">
    <property type="entry name" value="NMO"/>
    <property type="match status" value="1"/>
</dbReference>
<dbReference type="Pfam" id="PF00698">
    <property type="entry name" value="Acyl_transf_1"/>
    <property type="match status" value="1"/>
</dbReference>
<evidence type="ECO:0000256" key="2">
    <source>
        <dbReference type="ARBA" id="ARBA00022679"/>
    </source>
</evidence>
<reference evidence="7" key="1">
    <citation type="submission" date="2021-03" db="EMBL/GenBank/DDBJ databases">
        <authorList>
            <person name="Wang G."/>
        </authorList>
    </citation>
    <scope>NUCLEOTIDE SEQUENCE</scope>
    <source>
        <strain evidence="7">KCTC 12899</strain>
    </source>
</reference>
<comment type="catalytic activity">
    <reaction evidence="4">
        <text>holo-[ACP] + malonyl-CoA = malonyl-[ACP] + CoA</text>
        <dbReference type="Rhea" id="RHEA:41792"/>
        <dbReference type="Rhea" id="RHEA-COMP:9623"/>
        <dbReference type="Rhea" id="RHEA-COMP:9685"/>
        <dbReference type="ChEBI" id="CHEBI:57287"/>
        <dbReference type="ChEBI" id="CHEBI:57384"/>
        <dbReference type="ChEBI" id="CHEBI:64479"/>
        <dbReference type="ChEBI" id="CHEBI:78449"/>
        <dbReference type="EC" id="2.3.1.39"/>
    </reaction>
</comment>
<dbReference type="InterPro" id="IPR016035">
    <property type="entry name" value="Acyl_Trfase/lysoPLipase"/>
</dbReference>
<sequence length="819" mass="89760">MFACLFPGQGSQKKGMGKDLFGQFQEITAKADRILGYSIEALCLENPDNRLVLTQFTQPALYVVNALTWMKAARDEPEARPAFVAGHSLGEYNALFAAGVFDFETGLRLVRKRGELMGRAKDGGMAAVVGLPEAKIRAVLADADAGAVDPANFNAPHQTVISGPLEILTALKQPFMDAGARTYLVLKVSAAFHSRYMAPAGREFAEFLEGFTFHEPRFPVIANVTARPYQPDQISANLAAQITGAVKWSETICYLRGKGVTDFRECGPGRVLTNLNKRIMEEAEPLYVADEPTMTSVEPTMTSVEPTMTSVEPTMTSVEPTMTSEPTKTPEPTKTSVPPASPVPAPSQGAVTACAVDTMLASIKAETLGAADFRERYGVRYAYVAGAMYKGIASKELVVRMGQAGLIGFLGTGGLKMDRIEEDLRFISGQLSTEQSFGMNLLSQPDSPETEMKTVDLFLKYGVRNVEAAAYIVMSPALVYYRLKGAYRNAAGKVRAPHNIIAKVSRPEVAENFLSPAPEKIVRQLVAAGRLTEEEAALGRTLPMSADLCVEADSGGHTDMGVAAVLIPTIRRLRDRLAQQFGHDEHIHVGSAGGIGTPEAAASAFMLGADFILTGSINQPSPESGASDAVKDLLQQINVQDTEYAPAGDMFELGAKVQVVRRGLFFPARANKLYDLYRNHNSLDELDAKTRHMIQEKYFRRSFDDVWQETRAHFLKTRPQVVEKAERNPKFKMALIFKWYFVYSTRLAMSGDMKRKVDFQIHCGPALGAFNQWVKGTDLEPWTQRNVDRIADHLMNATAEYLRTRMTDLLGPAGRPSPQ</sequence>
<dbReference type="Pfam" id="PF21607">
    <property type="entry name" value="FabD_helical_ins"/>
    <property type="match status" value="1"/>
</dbReference>
<dbReference type="SUPFAM" id="SSF51412">
    <property type="entry name" value="Inosine monophosphate dehydrogenase (IMPDH)"/>
    <property type="match status" value="1"/>
</dbReference>
<proteinExistence type="predicted"/>
<dbReference type="InterPro" id="IPR050858">
    <property type="entry name" value="Mal-CoA-ACP_Trans/PKS_FabD"/>
</dbReference>
<dbReference type="Gene3D" id="3.40.366.10">
    <property type="entry name" value="Malonyl-Coenzyme A Acyl Carrier Protein, domain 2"/>
    <property type="match status" value="1"/>
</dbReference>
<dbReference type="NCBIfam" id="TIGR02814">
    <property type="entry name" value="pfaD_fam"/>
    <property type="match status" value="1"/>
</dbReference>
<dbReference type="GO" id="GO:0005829">
    <property type="term" value="C:cytosol"/>
    <property type="evidence" value="ECO:0007669"/>
    <property type="project" value="TreeGrafter"/>
</dbReference>
<keyword evidence="2 7" id="KW-0808">Transferase</keyword>
<keyword evidence="8" id="KW-1185">Reference proteome</keyword>
<organism evidence="7 8">
    <name type="scientific">Acanthopleuribacter pedis</name>
    <dbReference type="NCBI Taxonomy" id="442870"/>
    <lineage>
        <taxon>Bacteria</taxon>
        <taxon>Pseudomonadati</taxon>
        <taxon>Acidobacteriota</taxon>
        <taxon>Holophagae</taxon>
        <taxon>Acanthopleuribacterales</taxon>
        <taxon>Acanthopleuribacteraceae</taxon>
        <taxon>Acanthopleuribacter</taxon>
    </lineage>
</organism>
<dbReference type="AlphaFoldDB" id="A0A8J7QLM1"/>
<dbReference type="SMART" id="SM00827">
    <property type="entry name" value="PKS_AT"/>
    <property type="match status" value="1"/>
</dbReference>
<dbReference type="InterPro" id="IPR013785">
    <property type="entry name" value="Aldolase_TIM"/>
</dbReference>
<dbReference type="SUPFAM" id="SSF55048">
    <property type="entry name" value="Probable ACP-binding domain of malonyl-CoA ACP transacylase"/>
    <property type="match status" value="1"/>
</dbReference>
<evidence type="ECO:0000256" key="5">
    <source>
        <dbReference type="SAM" id="MobiDB-lite"/>
    </source>
</evidence>
<evidence type="ECO:0000256" key="4">
    <source>
        <dbReference type="ARBA" id="ARBA00048462"/>
    </source>
</evidence>
<evidence type="ECO:0000259" key="6">
    <source>
        <dbReference type="SMART" id="SM00827"/>
    </source>
</evidence>
<dbReference type="EC" id="2.3.1.39" evidence="1"/>
<dbReference type="Proteomes" id="UP000664417">
    <property type="component" value="Unassembled WGS sequence"/>
</dbReference>
<feature type="compositionally biased region" description="Low complexity" evidence="5">
    <location>
        <begin position="320"/>
        <end position="338"/>
    </location>
</feature>
<dbReference type="Gene3D" id="3.20.20.70">
    <property type="entry name" value="Aldolase class I"/>
    <property type="match status" value="1"/>
</dbReference>
<dbReference type="InterPro" id="IPR004410">
    <property type="entry name" value="Malonyl_CoA-ACP_transAc_FabD"/>
</dbReference>
<dbReference type="Gene3D" id="3.30.70.250">
    <property type="entry name" value="Malonyl-CoA ACP transacylase, ACP-binding"/>
    <property type="match status" value="1"/>
</dbReference>
<evidence type="ECO:0000256" key="1">
    <source>
        <dbReference type="ARBA" id="ARBA00013258"/>
    </source>
</evidence>
<dbReference type="NCBIfam" id="TIGR00128">
    <property type="entry name" value="fabD"/>
    <property type="match status" value="1"/>
</dbReference>
<dbReference type="GO" id="GO:0006633">
    <property type="term" value="P:fatty acid biosynthetic process"/>
    <property type="evidence" value="ECO:0007669"/>
    <property type="project" value="TreeGrafter"/>
</dbReference>
<accession>A0A8J7QLM1</accession>
<feature type="domain" description="Malonyl-CoA:ACP transacylase (MAT)" evidence="6">
    <location>
        <begin position="5"/>
        <end position="363"/>
    </location>
</feature>